<dbReference type="GO" id="GO:0005886">
    <property type="term" value="C:plasma membrane"/>
    <property type="evidence" value="ECO:0007669"/>
    <property type="project" value="UniProtKB-SubCell"/>
</dbReference>
<feature type="domain" description="ABC3 transporter permease C-terminal" evidence="8">
    <location>
        <begin position="289"/>
        <end position="393"/>
    </location>
</feature>
<evidence type="ECO:0000256" key="6">
    <source>
        <dbReference type="ARBA" id="ARBA00038076"/>
    </source>
</evidence>
<feature type="transmembrane region" description="Helical" evidence="7">
    <location>
        <begin position="329"/>
        <end position="354"/>
    </location>
</feature>
<evidence type="ECO:0000256" key="2">
    <source>
        <dbReference type="ARBA" id="ARBA00022475"/>
    </source>
</evidence>
<evidence type="ECO:0000259" key="8">
    <source>
        <dbReference type="Pfam" id="PF02687"/>
    </source>
</evidence>
<name>W9GGN6_9MICO</name>
<dbReference type="InterPro" id="IPR050250">
    <property type="entry name" value="Macrolide_Exporter_MacB"/>
</dbReference>
<feature type="transmembrane region" description="Helical" evidence="7">
    <location>
        <begin position="451"/>
        <end position="472"/>
    </location>
</feature>
<sequence length="1026" mass="106294">MWAAIAHRKTQAVVLVLLSSLVAASAVFGPLYARYLEHGLLRDALAHASVTETGVTVEQILTRGAEVERRAMATALPPSVTPFYAPPTELTAGRAVVVSSARQGHEPISTMVLAPAEPCRGIVLTAGRCPTSADEVLVSAAEAAHQGWSVGDRISMAPVTAAGPEERPAGMRLVGTYTQRLDDGYWFGQRLTGRTGKRVFKALGSEPLMDSPITVPAFFGAQPERLSVTHTYALRPDHLGVAQLPAVVAALEDAKSRTGPAKVYSALDEIGASIVTGQRQAAVLVPLLLGQLALLAVVVLGLAAAAAVEQRRPEIAIARLRGRGRRGATTLLVRELGTLSALGVPTGFGVALLAGEVARRFWLPAGVPFDVPPGAWIGAAAALLAGWGAVLLAARPRVREPLPSLLRRVPPRPGRVAVGLVDAIVLTMAAAGVVTIVTGNASGPLAMATPALLSLAVGLLLAMLVVPVSAGVGRWSLRRGRATTGLAALQIARRPAVRRVVAIVTIASALVVFATDAYLIGDRNRQSRAAVEAGAEAVLRTDSKDPHAVRAVLKDLDPTGALATPVAHLGRVSSEAMRTMAVVPADITRIALPLPGERIDWSAIAAPPPPPLRIEGRTVTVQLDQIEIPTVNPPGDLATRPVSIPLRLELQQPDGRTASQPLGDLPIARRSMTLSSTVFCSTACRLAGVTVDRNIHESRAIAGTFRIRSISVDGAPAIDLSRATWAGSGSPVDPRAATPDTPGFIGASADPSSAASVRVQFASTRGVLTAATSDPRLPVIVVPHEEPARTEPPVTSVAGFVGTDVPVAEVGRSRVAPSGLANVALVDYDALAATAVGMYAPGSIEVWVSDSAATARVEAALQAAGVSVTSSVQRDETLRRFDNSASAWALRLALVVGAMALLLSAIVLVLLAATSWRLRSRDLGALRLAGVPAGRLRTSVIVEQVAVVLLAVLAGAGCGVVGSRLAIGLVPLFTTPSETFRPDLHPAAVAVSLVAVVSLVLLAGVATLIGLWLARRSTIGRVREAA</sequence>
<dbReference type="EMBL" id="AWQS01000263">
    <property type="protein sequence ID" value="EWT04357.1"/>
    <property type="molecule type" value="Genomic_DNA"/>
</dbReference>
<feature type="transmembrane region" description="Helical" evidence="7">
    <location>
        <begin position="374"/>
        <end position="394"/>
    </location>
</feature>
<dbReference type="AlphaFoldDB" id="W9GGN6"/>
<evidence type="ECO:0000256" key="7">
    <source>
        <dbReference type="SAM" id="Phobius"/>
    </source>
</evidence>
<evidence type="ECO:0000256" key="1">
    <source>
        <dbReference type="ARBA" id="ARBA00004651"/>
    </source>
</evidence>
<reference evidence="10" key="1">
    <citation type="submission" date="2013-08" db="EMBL/GenBank/DDBJ databases">
        <title>Intrasporangium oryzae NRRL B-24470.</title>
        <authorList>
            <person name="Liu H."/>
            <person name="Wang G."/>
        </authorList>
    </citation>
    <scope>NUCLEOTIDE SEQUENCE [LARGE SCALE GENOMIC DNA]</scope>
    <source>
        <strain evidence="10">Q5-1</strain>
    </source>
</reference>
<evidence type="ECO:0000256" key="4">
    <source>
        <dbReference type="ARBA" id="ARBA00022989"/>
    </source>
</evidence>
<dbReference type="Proteomes" id="UP000019494">
    <property type="component" value="Unassembled WGS sequence"/>
</dbReference>
<comment type="subcellular location">
    <subcellularLocation>
        <location evidence="1">Cell membrane</location>
        <topology evidence="1">Multi-pass membrane protein</topology>
    </subcellularLocation>
</comment>
<feature type="transmembrane region" description="Helical" evidence="7">
    <location>
        <begin position="500"/>
        <end position="520"/>
    </location>
</feature>
<dbReference type="PANTHER" id="PTHR30572">
    <property type="entry name" value="MEMBRANE COMPONENT OF TRANSPORTER-RELATED"/>
    <property type="match status" value="1"/>
</dbReference>
<dbReference type="InterPro" id="IPR003838">
    <property type="entry name" value="ABC3_permease_C"/>
</dbReference>
<gene>
    <name evidence="9" type="ORF">N864_14095</name>
</gene>
<protein>
    <recommendedName>
        <fullName evidence="8">ABC3 transporter permease C-terminal domain-containing protein</fullName>
    </recommendedName>
</protein>
<proteinExistence type="inferred from homology"/>
<feature type="domain" description="ABC3 transporter permease C-terminal" evidence="8">
    <location>
        <begin position="895"/>
        <end position="1009"/>
    </location>
</feature>
<organism evidence="9 10">
    <name type="scientific">Intrasporangium chromatireducens Q5-1</name>
    <dbReference type="NCBI Taxonomy" id="584657"/>
    <lineage>
        <taxon>Bacteria</taxon>
        <taxon>Bacillati</taxon>
        <taxon>Actinomycetota</taxon>
        <taxon>Actinomycetes</taxon>
        <taxon>Micrococcales</taxon>
        <taxon>Intrasporangiaceae</taxon>
        <taxon>Intrasporangium</taxon>
    </lineage>
</organism>
<comment type="similarity">
    <text evidence="6">Belongs to the ABC-4 integral membrane protein family.</text>
</comment>
<dbReference type="OrthoDB" id="3275641at2"/>
<feature type="transmembrane region" description="Helical" evidence="7">
    <location>
        <begin position="888"/>
        <end position="913"/>
    </location>
</feature>
<evidence type="ECO:0000313" key="10">
    <source>
        <dbReference type="Proteomes" id="UP000019494"/>
    </source>
</evidence>
<keyword evidence="5 7" id="KW-0472">Membrane</keyword>
<dbReference type="RefSeq" id="WP_034721003.1">
    <property type="nucleotide sequence ID" value="NZ_AWQS01000263.1"/>
</dbReference>
<keyword evidence="3 7" id="KW-0812">Transmembrane</keyword>
<comment type="caution">
    <text evidence="9">The sequence shown here is derived from an EMBL/GenBank/DDBJ whole genome shotgun (WGS) entry which is preliminary data.</text>
</comment>
<keyword evidence="2" id="KW-1003">Cell membrane</keyword>
<keyword evidence="4 7" id="KW-1133">Transmembrane helix</keyword>
<feature type="transmembrane region" description="Helical" evidence="7">
    <location>
        <begin position="415"/>
        <end position="439"/>
    </location>
</feature>
<dbReference type="GO" id="GO:0022857">
    <property type="term" value="F:transmembrane transporter activity"/>
    <property type="evidence" value="ECO:0007669"/>
    <property type="project" value="TreeGrafter"/>
</dbReference>
<accession>W9GGN6</accession>
<feature type="transmembrane region" description="Helical" evidence="7">
    <location>
        <begin position="283"/>
        <end position="308"/>
    </location>
</feature>
<evidence type="ECO:0000313" key="9">
    <source>
        <dbReference type="EMBL" id="EWT04357.1"/>
    </source>
</evidence>
<evidence type="ECO:0000256" key="5">
    <source>
        <dbReference type="ARBA" id="ARBA00023136"/>
    </source>
</evidence>
<feature type="transmembrane region" description="Helical" evidence="7">
    <location>
        <begin position="945"/>
        <end position="967"/>
    </location>
</feature>
<feature type="transmembrane region" description="Helical" evidence="7">
    <location>
        <begin position="987"/>
        <end position="1014"/>
    </location>
</feature>
<dbReference type="PANTHER" id="PTHR30572:SF4">
    <property type="entry name" value="ABC TRANSPORTER PERMEASE YTRF"/>
    <property type="match status" value="1"/>
</dbReference>
<evidence type="ECO:0000256" key="3">
    <source>
        <dbReference type="ARBA" id="ARBA00022692"/>
    </source>
</evidence>
<keyword evidence="10" id="KW-1185">Reference proteome</keyword>
<dbReference type="Pfam" id="PF02687">
    <property type="entry name" value="FtsX"/>
    <property type="match status" value="2"/>
</dbReference>